<comment type="catalytic activity">
    <reaction evidence="22">
        <text>ATP + H2O = ADP + phosphate + H(+)</text>
        <dbReference type="Rhea" id="RHEA:13065"/>
        <dbReference type="ChEBI" id="CHEBI:15377"/>
        <dbReference type="ChEBI" id="CHEBI:15378"/>
        <dbReference type="ChEBI" id="CHEBI:30616"/>
        <dbReference type="ChEBI" id="CHEBI:43474"/>
        <dbReference type="ChEBI" id="CHEBI:456216"/>
        <dbReference type="EC" id="3.6.4.12"/>
    </reaction>
</comment>
<evidence type="ECO:0000256" key="3">
    <source>
        <dbReference type="ARBA" id="ARBA00004286"/>
    </source>
</evidence>
<dbReference type="FunFam" id="3.90.320.10:FF:000001">
    <property type="entry name" value="DNA replication helicase Dna2"/>
    <property type="match status" value="1"/>
</dbReference>
<dbReference type="GO" id="GO:0005694">
    <property type="term" value="C:chromosome"/>
    <property type="evidence" value="ECO:0007669"/>
    <property type="project" value="UniProtKB-SubCell"/>
</dbReference>
<reference evidence="27 28" key="1">
    <citation type="journal article" date="2020" name="Nat. Commun.">
        <title>Genome of Tripterygium wilfordii and identification of cytochrome P450 involved in triptolide biosynthesis.</title>
        <authorList>
            <person name="Tu L."/>
            <person name="Su P."/>
            <person name="Zhang Z."/>
            <person name="Gao L."/>
            <person name="Wang J."/>
            <person name="Hu T."/>
            <person name="Zhou J."/>
            <person name="Zhang Y."/>
            <person name="Zhao Y."/>
            <person name="Liu Y."/>
            <person name="Song Y."/>
            <person name="Tong Y."/>
            <person name="Lu Y."/>
            <person name="Yang J."/>
            <person name="Xu C."/>
            <person name="Jia M."/>
            <person name="Peters R.J."/>
            <person name="Huang L."/>
            <person name="Gao W."/>
        </authorList>
    </citation>
    <scope>NUCLEOTIDE SEQUENCE [LARGE SCALE GENOMIC DNA]</scope>
    <source>
        <strain evidence="28">cv. XIE 37</strain>
        <tissue evidence="27">Leaf</tissue>
    </source>
</reference>
<keyword evidence="10" id="KW-0479">Metal-binding</keyword>
<organism evidence="27 28">
    <name type="scientific">Tripterygium wilfordii</name>
    <name type="common">Thunder God vine</name>
    <dbReference type="NCBI Taxonomy" id="458696"/>
    <lineage>
        <taxon>Eukaryota</taxon>
        <taxon>Viridiplantae</taxon>
        <taxon>Streptophyta</taxon>
        <taxon>Embryophyta</taxon>
        <taxon>Tracheophyta</taxon>
        <taxon>Spermatophyta</taxon>
        <taxon>Magnoliopsida</taxon>
        <taxon>eudicotyledons</taxon>
        <taxon>Gunneridae</taxon>
        <taxon>Pentapetalae</taxon>
        <taxon>rosids</taxon>
        <taxon>fabids</taxon>
        <taxon>Celastrales</taxon>
        <taxon>Celastraceae</taxon>
        <taxon>Tripterygium</taxon>
    </lineage>
</organism>
<dbReference type="InterPro" id="IPR041677">
    <property type="entry name" value="DNA2/NAM7_AAA_11"/>
</dbReference>
<feature type="domain" description="DNA replication factor Dna2 N-terminal" evidence="24">
    <location>
        <begin position="373"/>
        <end position="575"/>
    </location>
</feature>
<keyword evidence="13" id="KW-0378">Hydrolase</keyword>
<keyword evidence="20" id="KW-0539">Nucleus</keyword>
<dbReference type="InterPro" id="IPR014808">
    <property type="entry name" value="DNA_replication_fac_Dna2_N"/>
</dbReference>
<keyword evidence="28" id="KW-1185">Reference proteome</keyword>
<evidence type="ECO:0000256" key="8">
    <source>
        <dbReference type="ARBA" id="ARBA00022705"/>
    </source>
</evidence>
<evidence type="ECO:0000256" key="2">
    <source>
        <dbReference type="ARBA" id="ARBA00004123"/>
    </source>
</evidence>
<dbReference type="InterPro" id="IPR026851">
    <property type="entry name" value="Dna2/JHS1_DEXXQ-box"/>
</dbReference>
<evidence type="ECO:0000256" key="1">
    <source>
        <dbReference type="ARBA" id="ARBA00001966"/>
    </source>
</evidence>
<dbReference type="GO" id="GO:0004518">
    <property type="term" value="F:nuclease activity"/>
    <property type="evidence" value="ECO:0007669"/>
    <property type="project" value="UniProtKB-KW"/>
</dbReference>
<dbReference type="GO" id="GO:0006260">
    <property type="term" value="P:DNA replication"/>
    <property type="evidence" value="ECO:0007669"/>
    <property type="project" value="UniProtKB-KW"/>
</dbReference>
<evidence type="ECO:0000256" key="12">
    <source>
        <dbReference type="ARBA" id="ARBA00022763"/>
    </source>
</evidence>
<keyword evidence="19" id="KW-0234">DNA repair</keyword>
<dbReference type="PANTHER" id="PTHR36531">
    <property type="entry name" value="CRISPR-ASSOCIATED EXONUCLEASE CAS4"/>
    <property type="match status" value="1"/>
</dbReference>
<name>A0A7J7DCZ6_TRIWF</name>
<evidence type="ECO:0000256" key="19">
    <source>
        <dbReference type="ARBA" id="ARBA00023204"/>
    </source>
</evidence>
<evidence type="ECO:0000256" key="20">
    <source>
        <dbReference type="ARBA" id="ARBA00023242"/>
    </source>
</evidence>
<dbReference type="CDD" id="cd18808">
    <property type="entry name" value="SF1_C_Upf1"/>
    <property type="match status" value="1"/>
</dbReference>
<evidence type="ECO:0000256" key="7">
    <source>
        <dbReference type="ARBA" id="ARBA00022485"/>
    </source>
</evidence>
<evidence type="ECO:0000259" key="24">
    <source>
        <dbReference type="Pfam" id="PF08696"/>
    </source>
</evidence>
<dbReference type="GO" id="GO:0017116">
    <property type="term" value="F:single-stranded DNA helicase activity"/>
    <property type="evidence" value="ECO:0007669"/>
    <property type="project" value="InterPro"/>
</dbReference>
<keyword evidence="15" id="KW-0067">ATP-binding</keyword>
<evidence type="ECO:0000256" key="9">
    <source>
        <dbReference type="ARBA" id="ARBA00022722"/>
    </source>
</evidence>
<dbReference type="EC" id="3.6.4.12" evidence="5"/>
<keyword evidence="11" id="KW-0547">Nucleotide-binding</keyword>
<evidence type="ECO:0000313" key="27">
    <source>
        <dbReference type="EMBL" id="KAF5744240.1"/>
    </source>
</evidence>
<protein>
    <recommendedName>
        <fullName evidence="5">DNA helicase</fullName>
        <ecNumber evidence="5">3.6.4.12</ecNumber>
    </recommendedName>
</protein>
<dbReference type="Proteomes" id="UP000593562">
    <property type="component" value="Unassembled WGS sequence"/>
</dbReference>
<evidence type="ECO:0000256" key="11">
    <source>
        <dbReference type="ARBA" id="ARBA00022741"/>
    </source>
</evidence>
<dbReference type="Gene3D" id="3.40.50.300">
    <property type="entry name" value="P-loop containing nucleotide triphosphate hydrolases"/>
    <property type="match status" value="3"/>
</dbReference>
<dbReference type="Pfam" id="PF13087">
    <property type="entry name" value="AAA_12"/>
    <property type="match status" value="1"/>
</dbReference>
<feature type="region of interest" description="Disordered" evidence="23">
    <location>
        <begin position="296"/>
        <end position="335"/>
    </location>
</feature>
<dbReference type="PANTHER" id="PTHR36531:SF6">
    <property type="entry name" value="DNA REPLICATION ATP-DEPENDENT HELICASE_NUCLEASE DNA2"/>
    <property type="match status" value="1"/>
</dbReference>
<dbReference type="GO" id="GO:0046872">
    <property type="term" value="F:metal ion binding"/>
    <property type="evidence" value="ECO:0007669"/>
    <property type="project" value="UniProtKB-KW"/>
</dbReference>
<comment type="caution">
    <text evidence="27">The sequence shown here is derived from an EMBL/GenBank/DDBJ whole genome shotgun (WGS) entry which is preliminary data.</text>
</comment>
<evidence type="ECO:0000256" key="18">
    <source>
        <dbReference type="ARBA" id="ARBA00023125"/>
    </source>
</evidence>
<dbReference type="CDD" id="cd18041">
    <property type="entry name" value="DEXXQc_DNA2"/>
    <property type="match status" value="1"/>
</dbReference>
<accession>A0A7J7DCZ6</accession>
<proteinExistence type="inferred from homology"/>
<keyword evidence="18" id="KW-0238">DNA-binding</keyword>
<dbReference type="SUPFAM" id="SSF52540">
    <property type="entry name" value="P-loop containing nucleoside triphosphate hydrolases"/>
    <property type="match status" value="1"/>
</dbReference>
<feature type="domain" description="DNA2/NAM7 helicase helicase" evidence="25">
    <location>
        <begin position="1044"/>
        <end position="1110"/>
    </location>
</feature>
<feature type="compositionally biased region" description="Polar residues" evidence="23">
    <location>
        <begin position="39"/>
        <end position="71"/>
    </location>
</feature>
<keyword evidence="17" id="KW-0411">Iron-sulfur</keyword>
<dbReference type="GO" id="GO:0016787">
    <property type="term" value="F:hydrolase activity"/>
    <property type="evidence" value="ECO:0007669"/>
    <property type="project" value="UniProtKB-KW"/>
</dbReference>
<evidence type="ECO:0000256" key="5">
    <source>
        <dbReference type="ARBA" id="ARBA00012551"/>
    </source>
</evidence>
<evidence type="ECO:0000256" key="16">
    <source>
        <dbReference type="ARBA" id="ARBA00023004"/>
    </source>
</evidence>
<comment type="subcellular location">
    <subcellularLocation>
        <location evidence="3">Chromosome</location>
    </subcellularLocation>
    <subcellularLocation>
        <location evidence="2">Nucleus</location>
    </subcellularLocation>
</comment>
<dbReference type="Gene3D" id="3.90.320.10">
    <property type="match status" value="1"/>
</dbReference>
<evidence type="ECO:0000256" key="22">
    <source>
        <dbReference type="ARBA" id="ARBA00047995"/>
    </source>
</evidence>
<dbReference type="GO" id="GO:0051539">
    <property type="term" value="F:4 iron, 4 sulfur cluster binding"/>
    <property type="evidence" value="ECO:0007669"/>
    <property type="project" value="UniProtKB-KW"/>
</dbReference>
<keyword evidence="21" id="KW-0511">Multifunctional enzyme</keyword>
<keyword evidence="8" id="KW-0235">DNA replication</keyword>
<keyword evidence="12" id="KW-0227">DNA damage</keyword>
<comment type="similarity">
    <text evidence="4">Belongs to the DNA2/NAM7 helicase family.</text>
</comment>
<feature type="compositionally biased region" description="Low complexity" evidence="23">
    <location>
        <begin position="8"/>
        <end position="20"/>
    </location>
</feature>
<dbReference type="Gene3D" id="2.40.30.270">
    <property type="match status" value="1"/>
</dbReference>
<feature type="region of interest" description="Disordered" evidence="23">
    <location>
        <begin position="1"/>
        <end position="128"/>
    </location>
</feature>
<evidence type="ECO:0000259" key="25">
    <source>
        <dbReference type="Pfam" id="PF13086"/>
    </source>
</evidence>
<evidence type="ECO:0000256" key="13">
    <source>
        <dbReference type="ARBA" id="ARBA00022801"/>
    </source>
</evidence>
<dbReference type="InterPro" id="IPR027417">
    <property type="entry name" value="P-loop_NTPase"/>
</dbReference>
<keyword evidence="7" id="KW-0004">4Fe-4S</keyword>
<evidence type="ECO:0000259" key="26">
    <source>
        <dbReference type="Pfam" id="PF13087"/>
    </source>
</evidence>
<dbReference type="InterPro" id="IPR011604">
    <property type="entry name" value="PDDEXK-like_dom_sf"/>
</dbReference>
<dbReference type="GO" id="GO:0005524">
    <property type="term" value="F:ATP binding"/>
    <property type="evidence" value="ECO:0007669"/>
    <property type="project" value="UniProtKB-KW"/>
</dbReference>
<keyword evidence="16" id="KW-0408">Iron</keyword>
<evidence type="ECO:0000256" key="21">
    <source>
        <dbReference type="ARBA" id="ARBA00023268"/>
    </source>
</evidence>
<feature type="compositionally biased region" description="Polar residues" evidence="23">
    <location>
        <begin position="299"/>
        <end position="311"/>
    </location>
</feature>
<evidence type="ECO:0000313" key="28">
    <source>
        <dbReference type="Proteomes" id="UP000593562"/>
    </source>
</evidence>
<dbReference type="GO" id="GO:0005634">
    <property type="term" value="C:nucleus"/>
    <property type="evidence" value="ECO:0007669"/>
    <property type="project" value="UniProtKB-SubCell"/>
</dbReference>
<feature type="compositionally biased region" description="Basic and acidic residues" evidence="23">
    <location>
        <begin position="105"/>
        <end position="120"/>
    </location>
</feature>
<gene>
    <name evidence="27" type="ORF">HS088_TW08G00839</name>
</gene>
<dbReference type="CDD" id="cd22318">
    <property type="entry name" value="DNA2_N-like"/>
    <property type="match status" value="1"/>
</dbReference>
<dbReference type="InterPro" id="IPR041679">
    <property type="entry name" value="DNA2/NAM7-like_C"/>
</dbReference>
<dbReference type="FunFam" id="3.40.50.300:FF:001490">
    <property type="entry name" value="DNA replication helicase"/>
    <property type="match status" value="1"/>
</dbReference>
<dbReference type="InterPro" id="IPR047187">
    <property type="entry name" value="SF1_C_Upf1"/>
</dbReference>
<keyword evidence="6" id="KW-0158">Chromosome</keyword>
<dbReference type="GO" id="GO:0003677">
    <property type="term" value="F:DNA binding"/>
    <property type="evidence" value="ECO:0007669"/>
    <property type="project" value="UniProtKB-KW"/>
</dbReference>
<dbReference type="FunCoup" id="A0A7J7DCZ6">
    <property type="interactions" value="2655"/>
</dbReference>
<evidence type="ECO:0000256" key="14">
    <source>
        <dbReference type="ARBA" id="ARBA00022806"/>
    </source>
</evidence>
<evidence type="ECO:0000256" key="17">
    <source>
        <dbReference type="ARBA" id="ARBA00023014"/>
    </source>
</evidence>
<dbReference type="Pfam" id="PF13086">
    <property type="entry name" value="AAA_11"/>
    <property type="match status" value="2"/>
</dbReference>
<feature type="domain" description="DNA2/NAM7 helicase-like C-terminal" evidence="26">
    <location>
        <begin position="1119"/>
        <end position="1319"/>
    </location>
</feature>
<keyword evidence="9" id="KW-0540">Nuclease</keyword>
<dbReference type="FunFam" id="3.40.50.300:FF:001170">
    <property type="entry name" value="DNA replication helicase Dna2"/>
    <property type="match status" value="1"/>
</dbReference>
<sequence>MPPRKKSNASSSTSKKSNSNQHTQPSKFGIQHFFERHSQSQILKTATVPIHQNSKPSSISETSPRSNTASESEIDRKSVANSTTGAASGAQDPKKAPSSVLSISDNHKNSSRLKEIKFNEETENTPPEDLLTKSIDVEVSPDVPKSISLKRFKFSPGMLIKQSQDDGGDEITWKISPVNEKLQSVSKHMPEMIREWISSPRPKSTERSLLSANKFGLKRVNPFQDTDFHGTANDVNSGLCSQQSPFLTPPSLSFSHSKLANGVTCNGISDQLELRHHKKALLELLDQVEDAISVEDTRSNGTDSSLKVQSKNSDKLLGKHNPPAERVSVDSPEEVARPSSDSYFLVLEVYEKRGSADGSGAQQTYKILRLLNEQSGEERSVYLWEDWYYSIIAPGDTVNVIGEFDEKGKCDVDRENNLIIVHPDILVSGTRVAASFSCSRRTVLDERLRSSEHSTAALIGTMLHQIFQAGLMKEFPTIKFLKDYARIVLLKNIESLYACGGNENDMLKTLIEAIPKMLNWIVVFRDSQDSKASTVDFGSEDGQSKVGISEVIDIEEMAWAPKYGLKGMIDASLRVKFQSKKNEVKEKIMPLEFKTGKVPNGQAKHRAQVILYTLLMSERYLKHIDNGLLYYLQSDGTQGIKVRRSDLVGLIMSRNELANDILKASTTQELPPMLQIPNMCKSCRHLDVCSIYHKAHGGTVESSGLGEIFHSRVSHLTTSHIVFLRHWDRLIDLEAKQMQLGKKQTLLAQKLKTDQAASCLRSIVLDPSDELQLQKSHNDDRFIYRFVHQHSPSRNVDASVGDSTNSALSPTIELDCTLSTGDYVVLSTESGRLNVARGIITDISRKHVSVSFSKRLRLPGSNPSSEAYDLLQEVWQMSKDEFMTSFSVMRYNLIQLFLPTVRSSHLRKMIVDLEAPRFDSGCLFSQDPAISYIWSEKNLNDDQRRAILKILTAKDYALILGMPGTGKTSTMVHAVKALLLRGSSILLTSYTNSAVDNLLIKLKAQASYNGIDFVRIGRHEAVHEEIQANCFSATNLHSVEEIKLRLDQVKVVAVTCLGITNPLLANKRFDVCIMDEAGQTTLPVCLGPLMFASIFVLVGDHYQLPPLVQSAEARENGMGISLFCRLSEAHPQAISALRSQYRMCQGIMDLSNALIYGERLRCGSSEIANAKLKLSSLRPRCSWLNEVLNPSKPVIFINTDKMCAFETREQKTVNNPTEAYIIAKVAEELVNSGIEGEDVGIITPYNSQTSLIRLIVNVTSVEIHTIDKYQGRDKDCILVSFVRSSENPRNCSSSLLGDWHRINVALTRAKKKLILVGSCATLSKFPLLKLLINKVDEQSGILSLSKTDIDEKGVLKRCSRLRLSHI</sequence>
<evidence type="ECO:0000256" key="10">
    <source>
        <dbReference type="ARBA" id="ARBA00022723"/>
    </source>
</evidence>
<dbReference type="InParanoid" id="A0A7J7DCZ6"/>
<evidence type="ECO:0000256" key="6">
    <source>
        <dbReference type="ARBA" id="ARBA00022454"/>
    </source>
</evidence>
<evidence type="ECO:0000256" key="23">
    <source>
        <dbReference type="SAM" id="MobiDB-lite"/>
    </source>
</evidence>
<dbReference type="Pfam" id="PF08696">
    <property type="entry name" value="Dna2"/>
    <property type="match status" value="1"/>
</dbReference>
<keyword evidence="14 27" id="KW-0347">Helicase</keyword>
<feature type="domain" description="DNA2/NAM7 helicase helicase" evidence="25">
    <location>
        <begin position="938"/>
        <end position="1031"/>
    </location>
</feature>
<dbReference type="InterPro" id="IPR051827">
    <property type="entry name" value="Cas4_exonuclease"/>
</dbReference>
<evidence type="ECO:0000256" key="15">
    <source>
        <dbReference type="ARBA" id="ARBA00022840"/>
    </source>
</evidence>
<dbReference type="EMBL" id="JAAARO010000008">
    <property type="protein sequence ID" value="KAF5744240.1"/>
    <property type="molecule type" value="Genomic_DNA"/>
</dbReference>
<evidence type="ECO:0000256" key="4">
    <source>
        <dbReference type="ARBA" id="ARBA00007913"/>
    </source>
</evidence>
<dbReference type="GO" id="GO:0006281">
    <property type="term" value="P:DNA repair"/>
    <property type="evidence" value="ECO:0007669"/>
    <property type="project" value="UniProtKB-KW"/>
</dbReference>
<comment type="cofactor">
    <cofactor evidence="1">
        <name>[4Fe-4S] cluster</name>
        <dbReference type="ChEBI" id="CHEBI:49883"/>
    </cofactor>
</comment>